<gene>
    <name evidence="3" type="ORF">IAA48_00685</name>
</gene>
<protein>
    <submittedName>
        <fullName evidence="3">Helix-turn-helix domain-containing protein</fullName>
    </submittedName>
</protein>
<dbReference type="InterPro" id="IPR001387">
    <property type="entry name" value="Cro/C1-type_HTH"/>
</dbReference>
<proteinExistence type="predicted"/>
<evidence type="ECO:0000313" key="4">
    <source>
        <dbReference type="Proteomes" id="UP000824205"/>
    </source>
</evidence>
<name>A0A9D1UF36_9FIRM</name>
<dbReference type="InterPro" id="IPR010982">
    <property type="entry name" value="Lambda_DNA-bd_dom_sf"/>
</dbReference>
<feature type="domain" description="HTH cro/C1-type" evidence="2">
    <location>
        <begin position="7"/>
        <end position="61"/>
    </location>
</feature>
<accession>A0A9D1UF36</accession>
<dbReference type="AlphaFoldDB" id="A0A9D1UF36"/>
<dbReference type="EMBL" id="DXGE01000003">
    <property type="protein sequence ID" value="HIW84988.1"/>
    <property type="molecule type" value="Genomic_DNA"/>
</dbReference>
<sequence>MDFCNKLRALIEEKNLTQKCVANDLNIAPSTMGGYVQGTSEPDFKTLKLLAEYFHVSTDYLLSIHSQKSNSFAEDELLRIFRLMTAEQQMLFIEQGKVFVKANEKKKESKKSS</sequence>
<dbReference type="PROSITE" id="PS50943">
    <property type="entry name" value="HTH_CROC1"/>
    <property type="match status" value="1"/>
</dbReference>
<dbReference type="Gene3D" id="1.10.260.40">
    <property type="entry name" value="lambda repressor-like DNA-binding domains"/>
    <property type="match status" value="1"/>
</dbReference>
<evidence type="ECO:0000313" key="3">
    <source>
        <dbReference type="EMBL" id="HIW84988.1"/>
    </source>
</evidence>
<dbReference type="GO" id="GO:0003677">
    <property type="term" value="F:DNA binding"/>
    <property type="evidence" value="ECO:0007669"/>
    <property type="project" value="UniProtKB-KW"/>
</dbReference>
<dbReference type="SMART" id="SM00530">
    <property type="entry name" value="HTH_XRE"/>
    <property type="match status" value="1"/>
</dbReference>
<dbReference type="SUPFAM" id="SSF47413">
    <property type="entry name" value="lambda repressor-like DNA-binding domains"/>
    <property type="match status" value="1"/>
</dbReference>
<comment type="caution">
    <text evidence="3">The sequence shown here is derived from an EMBL/GenBank/DDBJ whole genome shotgun (WGS) entry which is preliminary data.</text>
</comment>
<dbReference type="Pfam" id="PF01381">
    <property type="entry name" value="HTH_3"/>
    <property type="match status" value="1"/>
</dbReference>
<dbReference type="PANTHER" id="PTHR46558:SF11">
    <property type="entry name" value="HTH-TYPE TRANSCRIPTIONAL REGULATOR XRE"/>
    <property type="match status" value="1"/>
</dbReference>
<keyword evidence="1" id="KW-0238">DNA-binding</keyword>
<dbReference type="CDD" id="cd00093">
    <property type="entry name" value="HTH_XRE"/>
    <property type="match status" value="1"/>
</dbReference>
<evidence type="ECO:0000259" key="2">
    <source>
        <dbReference type="PROSITE" id="PS50943"/>
    </source>
</evidence>
<reference evidence="3" key="1">
    <citation type="journal article" date="2021" name="PeerJ">
        <title>Extensive microbial diversity within the chicken gut microbiome revealed by metagenomics and culture.</title>
        <authorList>
            <person name="Gilroy R."/>
            <person name="Ravi A."/>
            <person name="Getino M."/>
            <person name="Pursley I."/>
            <person name="Horton D.L."/>
            <person name="Alikhan N.F."/>
            <person name="Baker D."/>
            <person name="Gharbi K."/>
            <person name="Hall N."/>
            <person name="Watson M."/>
            <person name="Adriaenssens E.M."/>
            <person name="Foster-Nyarko E."/>
            <person name="Jarju S."/>
            <person name="Secka A."/>
            <person name="Antonio M."/>
            <person name="Oren A."/>
            <person name="Chaudhuri R.R."/>
            <person name="La Ragione R."/>
            <person name="Hildebrand F."/>
            <person name="Pallen M.J."/>
        </authorList>
    </citation>
    <scope>NUCLEOTIDE SEQUENCE</scope>
    <source>
        <strain evidence="3">421</strain>
    </source>
</reference>
<dbReference type="Proteomes" id="UP000824205">
    <property type="component" value="Unassembled WGS sequence"/>
</dbReference>
<evidence type="ECO:0000256" key="1">
    <source>
        <dbReference type="ARBA" id="ARBA00023125"/>
    </source>
</evidence>
<reference evidence="3" key="2">
    <citation type="submission" date="2021-04" db="EMBL/GenBank/DDBJ databases">
        <authorList>
            <person name="Gilroy R."/>
        </authorList>
    </citation>
    <scope>NUCLEOTIDE SEQUENCE</scope>
    <source>
        <strain evidence="3">421</strain>
    </source>
</reference>
<dbReference type="PANTHER" id="PTHR46558">
    <property type="entry name" value="TRACRIPTIONAL REGULATORY PROTEIN-RELATED-RELATED"/>
    <property type="match status" value="1"/>
</dbReference>
<organism evidence="3 4">
    <name type="scientific">Candidatus Eubacterium faecipullorum</name>
    <dbReference type="NCBI Taxonomy" id="2838571"/>
    <lineage>
        <taxon>Bacteria</taxon>
        <taxon>Bacillati</taxon>
        <taxon>Bacillota</taxon>
        <taxon>Clostridia</taxon>
        <taxon>Eubacteriales</taxon>
        <taxon>Eubacteriaceae</taxon>
        <taxon>Eubacterium</taxon>
    </lineage>
</organism>